<dbReference type="Gene3D" id="1.20.1560.10">
    <property type="entry name" value="ABC transporter type 1, transmembrane domain"/>
    <property type="match status" value="1"/>
</dbReference>
<proteinExistence type="predicted"/>
<organism evidence="6 8">
    <name type="scientific">Lepidothrix coronata</name>
    <name type="common">blue-crowned manakin</name>
    <dbReference type="NCBI Taxonomy" id="321398"/>
    <lineage>
        <taxon>Eukaryota</taxon>
        <taxon>Metazoa</taxon>
        <taxon>Chordata</taxon>
        <taxon>Craniata</taxon>
        <taxon>Vertebrata</taxon>
        <taxon>Euteleostomi</taxon>
        <taxon>Archelosauria</taxon>
        <taxon>Archosauria</taxon>
        <taxon>Dinosauria</taxon>
        <taxon>Saurischia</taxon>
        <taxon>Theropoda</taxon>
        <taxon>Coelurosauria</taxon>
        <taxon>Aves</taxon>
        <taxon>Neognathae</taxon>
        <taxon>Neoaves</taxon>
        <taxon>Telluraves</taxon>
        <taxon>Australaves</taxon>
        <taxon>Passeriformes</taxon>
        <taxon>Pipridae</taxon>
        <taxon>Lepidothrix</taxon>
    </lineage>
</organism>
<protein>
    <submittedName>
        <fullName evidence="7 8">Multidrug resistance protein 1A-like</fullName>
    </submittedName>
</protein>
<dbReference type="RefSeq" id="XP_017694755.1">
    <property type="nucleotide sequence ID" value="XM_017839266.1"/>
</dbReference>
<gene>
    <name evidence="7 8" type="primary">LOC108509718</name>
</gene>
<keyword evidence="1 5" id="KW-0812">Transmembrane</keyword>
<dbReference type="GO" id="GO:0016020">
    <property type="term" value="C:membrane"/>
    <property type="evidence" value="ECO:0007669"/>
    <property type="project" value="InterPro"/>
</dbReference>
<feature type="transmembrane region" description="Helical" evidence="5">
    <location>
        <begin position="59"/>
        <end position="82"/>
    </location>
</feature>
<evidence type="ECO:0000256" key="2">
    <source>
        <dbReference type="ARBA" id="ARBA00022989"/>
    </source>
</evidence>
<feature type="region of interest" description="Disordered" evidence="4">
    <location>
        <begin position="1"/>
        <end position="41"/>
    </location>
</feature>
<keyword evidence="3 5" id="KW-0472">Membrane</keyword>
<dbReference type="Proteomes" id="UP000504624">
    <property type="component" value="Unplaced"/>
</dbReference>
<dbReference type="InterPro" id="IPR036640">
    <property type="entry name" value="ABC1_TM_sf"/>
</dbReference>
<sequence>MHSEDEKNYTADGNIHDVANQGHESEDKQKKKKKQKKGEKPKVVSPFALFRYSTWSDKLLMILGTILAVAHGSSLPISMIIFGDMTDSFVASGDLNFTGKNISAVLRTMACI</sequence>
<dbReference type="OrthoDB" id="6500128at2759"/>
<evidence type="ECO:0000313" key="8">
    <source>
        <dbReference type="RefSeq" id="XP_017694755.1"/>
    </source>
</evidence>
<evidence type="ECO:0000256" key="1">
    <source>
        <dbReference type="ARBA" id="ARBA00022692"/>
    </source>
</evidence>
<evidence type="ECO:0000256" key="4">
    <source>
        <dbReference type="SAM" id="MobiDB-lite"/>
    </source>
</evidence>
<dbReference type="GeneID" id="108509718"/>
<dbReference type="AlphaFoldDB" id="A0A6J0J732"/>
<dbReference type="RefSeq" id="XP_017694754.1">
    <property type="nucleotide sequence ID" value="XM_017839265.1"/>
</dbReference>
<dbReference type="GO" id="GO:0005524">
    <property type="term" value="F:ATP binding"/>
    <property type="evidence" value="ECO:0007669"/>
    <property type="project" value="InterPro"/>
</dbReference>
<reference evidence="7 8" key="1">
    <citation type="submission" date="2025-04" db="UniProtKB">
        <authorList>
            <consortium name="RefSeq"/>
        </authorList>
    </citation>
    <scope>IDENTIFICATION</scope>
</reference>
<evidence type="ECO:0000313" key="7">
    <source>
        <dbReference type="RefSeq" id="XP_017694754.1"/>
    </source>
</evidence>
<keyword evidence="2 5" id="KW-1133">Transmembrane helix</keyword>
<keyword evidence="6" id="KW-1185">Reference proteome</keyword>
<feature type="compositionally biased region" description="Basic residues" evidence="4">
    <location>
        <begin position="30"/>
        <end position="39"/>
    </location>
</feature>
<evidence type="ECO:0000256" key="3">
    <source>
        <dbReference type="ARBA" id="ARBA00023136"/>
    </source>
</evidence>
<accession>A0A6J0J732</accession>
<name>A0A6J0J732_9PASS</name>
<dbReference type="SUPFAM" id="SSF90123">
    <property type="entry name" value="ABC transporter transmembrane region"/>
    <property type="match status" value="1"/>
</dbReference>
<evidence type="ECO:0000256" key="5">
    <source>
        <dbReference type="SAM" id="Phobius"/>
    </source>
</evidence>
<evidence type="ECO:0000313" key="6">
    <source>
        <dbReference type="Proteomes" id="UP000504624"/>
    </source>
</evidence>